<comment type="caution">
    <text evidence="1">The sequence shown here is derived from an EMBL/GenBank/DDBJ whole genome shotgun (WGS) entry which is preliminary data.</text>
</comment>
<dbReference type="Pfam" id="PF08757">
    <property type="entry name" value="CotH"/>
    <property type="match status" value="1"/>
</dbReference>
<dbReference type="InterPro" id="IPR014867">
    <property type="entry name" value="Spore_coat_CotH_CotH2/3/7"/>
</dbReference>
<organism evidence="1 2">
    <name type="scientific">Neocallimastix californiae</name>
    <dbReference type="NCBI Taxonomy" id="1754190"/>
    <lineage>
        <taxon>Eukaryota</taxon>
        <taxon>Fungi</taxon>
        <taxon>Fungi incertae sedis</taxon>
        <taxon>Chytridiomycota</taxon>
        <taxon>Chytridiomycota incertae sedis</taxon>
        <taxon>Neocallimastigomycetes</taxon>
        <taxon>Neocallimastigales</taxon>
        <taxon>Neocallimastigaceae</taxon>
        <taxon>Neocallimastix</taxon>
    </lineage>
</organism>
<gene>
    <name evidence="1" type="ORF">LY90DRAFT_397408</name>
</gene>
<dbReference type="OrthoDB" id="2387105at2759"/>
<name>A0A1Y2FB72_9FUNG</name>
<evidence type="ECO:0000313" key="2">
    <source>
        <dbReference type="Proteomes" id="UP000193920"/>
    </source>
</evidence>
<accession>A0A1Y2FB72</accession>
<dbReference type="PANTHER" id="PTHR40050:SF1">
    <property type="entry name" value="INNER SPORE COAT PROTEIN H"/>
    <property type="match status" value="1"/>
</dbReference>
<sequence>MTREVDVDPLYKYKLLNAPTGKITYKYIVNGEEENFTRTLDGISTSTYYDFFGREETLKKLEKFQYPDNNWNRSIGATKLFNDTYIPTIHFSGENTELFFHNPGTSRKLERVTFYFKDSRTSFTKVPATAKNKNFEKFQIRLQLGTKGIKGRYLLKLRNGSEDPLNLRQTIYGNINQAIGIPSIHSIMVRVYYNEKPAGFYTLQEEAYSESFVKAEFYGESVDHTIDAPNPVGDTFDCSTGADFEYQPRNMSFYDPFALKIGDNKDKLIALTKALDELDTTDEEAVAYFDKYWFDIETFHKAMCMEYLTADWDGYWYFTSNFALYQDPRQSTDSTYKFYFITQDHDETFGVGLSETTNTVGYDFPKQSYKTMLNKVWHGDEYDAFHRTLVDKLIAGSPELQLRFERTLISIVKNIFNPVAFTKVVDSYYERYRPDVQWDYSFTRPYRRSSQNPDWRYKDFLAGFENPLPGLPWGLYEWVTLRAEAIKKEFCIT</sequence>
<protein>
    <recommendedName>
        <fullName evidence="3">Coth-domain-containing protein</fullName>
    </recommendedName>
</protein>
<feature type="non-terminal residue" evidence="1">
    <location>
        <position position="493"/>
    </location>
</feature>
<evidence type="ECO:0000313" key="1">
    <source>
        <dbReference type="EMBL" id="ORY81168.1"/>
    </source>
</evidence>
<dbReference type="STRING" id="1754190.A0A1Y2FB72"/>
<reference evidence="1 2" key="1">
    <citation type="submission" date="2016-08" db="EMBL/GenBank/DDBJ databases">
        <title>A Parts List for Fungal Cellulosomes Revealed by Comparative Genomics.</title>
        <authorList>
            <consortium name="DOE Joint Genome Institute"/>
            <person name="Haitjema C.H."/>
            <person name="Gilmore S.P."/>
            <person name="Henske J.K."/>
            <person name="Solomon K.V."/>
            <person name="De Groot R."/>
            <person name="Kuo A."/>
            <person name="Mondo S.J."/>
            <person name="Salamov A.A."/>
            <person name="Labutti K."/>
            <person name="Zhao Z."/>
            <person name="Chiniquy J."/>
            <person name="Barry K."/>
            <person name="Brewer H.M."/>
            <person name="Purvine S.O."/>
            <person name="Wright A.T."/>
            <person name="Boxma B."/>
            <person name="Van Alen T."/>
            <person name="Hackstein J.H."/>
            <person name="Baker S.E."/>
            <person name="Grigoriev I.V."/>
            <person name="O'Malley M.A."/>
        </authorList>
    </citation>
    <scope>NUCLEOTIDE SEQUENCE [LARGE SCALE GENOMIC DNA]</scope>
    <source>
        <strain evidence="1 2">G1</strain>
    </source>
</reference>
<dbReference type="AlphaFoldDB" id="A0A1Y2FB72"/>
<dbReference type="PANTHER" id="PTHR40050">
    <property type="entry name" value="INNER SPORE COAT PROTEIN H"/>
    <property type="match status" value="1"/>
</dbReference>
<dbReference type="EMBL" id="MCOG01000011">
    <property type="protein sequence ID" value="ORY81168.1"/>
    <property type="molecule type" value="Genomic_DNA"/>
</dbReference>
<evidence type="ECO:0008006" key="3">
    <source>
        <dbReference type="Google" id="ProtNLM"/>
    </source>
</evidence>
<keyword evidence="2" id="KW-1185">Reference proteome</keyword>
<proteinExistence type="predicted"/>
<dbReference type="Proteomes" id="UP000193920">
    <property type="component" value="Unassembled WGS sequence"/>
</dbReference>